<evidence type="ECO:0000259" key="2">
    <source>
        <dbReference type="Pfam" id="PF12680"/>
    </source>
</evidence>
<dbReference type="OrthoDB" id="4203328at2"/>
<protein>
    <submittedName>
        <fullName evidence="3">Nuclear transport factor 2 family protein</fullName>
    </submittedName>
</protein>
<feature type="region of interest" description="Disordered" evidence="1">
    <location>
        <begin position="1"/>
        <end position="70"/>
    </location>
</feature>
<accession>A0A4V2YT58</accession>
<gene>
    <name evidence="3" type="ORF">E1262_01565</name>
</gene>
<sequence>MSSWSHGTSLSRESGGRRRPSVSAMPPAWTERTVHDHSDARHVTSIHKPGSRRRSRRPATGSAGLDDRCVGCNRERSQPVIAAKRDGHGTQEYGCGAQVPSGHRSSGHGGRAQHHGARRWSVMNQLHAYVEAWRRHDVPGVLATLSDDCVVIESYGPVYRGRPRVEQWMLAWLRAGGAVDGWTITSDTAAGDTLAAEWIFSCTWKGAATTFEGATIARLEGNKIAYLREYATTAALYDWTGTWRD</sequence>
<dbReference type="Pfam" id="PF12680">
    <property type="entry name" value="SnoaL_2"/>
    <property type="match status" value="1"/>
</dbReference>
<reference evidence="3 4" key="1">
    <citation type="submission" date="2019-02" db="EMBL/GenBank/DDBJ databases">
        <title>Draft genome sequences of novel Actinobacteria.</title>
        <authorList>
            <person name="Sahin N."/>
            <person name="Ay H."/>
            <person name="Saygin H."/>
        </authorList>
    </citation>
    <scope>NUCLEOTIDE SEQUENCE [LARGE SCALE GENOMIC DNA]</scope>
    <source>
        <strain evidence="3 4">8K307</strain>
    </source>
</reference>
<dbReference type="EMBL" id="SMLB01000002">
    <property type="protein sequence ID" value="TDD72577.1"/>
    <property type="molecule type" value="Genomic_DNA"/>
</dbReference>
<dbReference type="SUPFAM" id="SSF54427">
    <property type="entry name" value="NTF2-like"/>
    <property type="match status" value="1"/>
</dbReference>
<dbReference type="Proteomes" id="UP000295217">
    <property type="component" value="Unassembled WGS sequence"/>
</dbReference>
<proteinExistence type="predicted"/>
<feature type="compositionally biased region" description="Polar residues" evidence="1">
    <location>
        <begin position="1"/>
        <end position="12"/>
    </location>
</feature>
<dbReference type="InterPro" id="IPR037401">
    <property type="entry name" value="SnoaL-like"/>
</dbReference>
<dbReference type="Gene3D" id="3.10.450.50">
    <property type="match status" value="1"/>
</dbReference>
<organism evidence="3 4">
    <name type="scientific">Jiangella aurantiaca</name>
    <dbReference type="NCBI Taxonomy" id="2530373"/>
    <lineage>
        <taxon>Bacteria</taxon>
        <taxon>Bacillati</taxon>
        <taxon>Actinomycetota</taxon>
        <taxon>Actinomycetes</taxon>
        <taxon>Jiangellales</taxon>
        <taxon>Jiangellaceae</taxon>
        <taxon>Jiangella</taxon>
    </lineage>
</organism>
<evidence type="ECO:0000313" key="4">
    <source>
        <dbReference type="Proteomes" id="UP000295217"/>
    </source>
</evidence>
<dbReference type="AlphaFoldDB" id="A0A4V2YT58"/>
<evidence type="ECO:0000256" key="1">
    <source>
        <dbReference type="SAM" id="MobiDB-lite"/>
    </source>
</evidence>
<feature type="domain" description="SnoaL-like" evidence="2">
    <location>
        <begin position="127"/>
        <end position="226"/>
    </location>
</feature>
<name>A0A4V2YT58_9ACTN</name>
<feature type="compositionally biased region" description="Basic and acidic residues" evidence="1">
    <location>
        <begin position="32"/>
        <end position="42"/>
    </location>
</feature>
<evidence type="ECO:0000313" key="3">
    <source>
        <dbReference type="EMBL" id="TDD72577.1"/>
    </source>
</evidence>
<keyword evidence="4" id="KW-1185">Reference proteome</keyword>
<comment type="caution">
    <text evidence="3">The sequence shown here is derived from an EMBL/GenBank/DDBJ whole genome shotgun (WGS) entry which is preliminary data.</text>
</comment>
<dbReference type="InterPro" id="IPR032710">
    <property type="entry name" value="NTF2-like_dom_sf"/>
</dbReference>